<dbReference type="AlphaFoldDB" id="A0A5Q2FFQ1"/>
<feature type="transmembrane region" description="Helical" evidence="1">
    <location>
        <begin position="149"/>
        <end position="172"/>
    </location>
</feature>
<protein>
    <recommendedName>
        <fullName evidence="4">Alpha-1,2-mannosyltransferase</fullName>
    </recommendedName>
</protein>
<dbReference type="RefSeq" id="WP_153571643.1">
    <property type="nucleotide sequence ID" value="NZ_CP045725.1"/>
</dbReference>
<keyword evidence="1" id="KW-0812">Transmembrane</keyword>
<name>A0A5Q2FFQ1_9ACTN</name>
<proteinExistence type="predicted"/>
<feature type="transmembrane region" description="Helical" evidence="1">
    <location>
        <begin position="231"/>
        <end position="248"/>
    </location>
</feature>
<evidence type="ECO:0000313" key="2">
    <source>
        <dbReference type="EMBL" id="QGF23116.1"/>
    </source>
</evidence>
<gene>
    <name evidence="2" type="ORF">Rai3103_04925</name>
</gene>
<keyword evidence="1" id="KW-1133">Transmembrane helix</keyword>
<feature type="transmembrane region" description="Helical" evidence="1">
    <location>
        <begin position="95"/>
        <end position="128"/>
    </location>
</feature>
<reference evidence="2 3" key="1">
    <citation type="submission" date="2019-10" db="EMBL/GenBank/DDBJ databases">
        <title>Genomic analysis of Raineyella sp. CBA3103.</title>
        <authorList>
            <person name="Roh S.W."/>
        </authorList>
    </citation>
    <scope>NUCLEOTIDE SEQUENCE [LARGE SCALE GENOMIC DNA]</scope>
    <source>
        <strain evidence="2 3">CBA3103</strain>
    </source>
</reference>
<sequence>MSLYFAPDQTVSRRSSADAYGRRVFATGARRRTALWTALVWWTILWAAVSAYHGLYSWHYFRTGGTALLDPTSHGGLHVFATHPELQMGPLTLVVAALLVAVAGASASGWVGAALMLGLGILDLWFLWQAGAAGSTSGRTTGRTGGGAPAGRVVAVAGAMMLPVWSVVAVHYGHLDDVLAMSLVCAGLLQATRGRSWSAVVLLALATAAKPWALPMMLIAWGEREGRLRRAVVGLVAVVLPWLAFVIADPRTLTVGSFTITTELDSVLRVLGVTSPTTPAWDRPAQLLLGVLVAWLCARRGRVGWIPLAVMVTRLLLDPGTYLYYTSSLALAAVAADLVGRRTGRVPWLTIGVTAWFVVDLFLKLQLRFGLAGRYRSVVLLALVALVCAVTATPVRWMDRLRSSDRTTLARRAA</sequence>
<feature type="transmembrane region" description="Helical" evidence="1">
    <location>
        <begin position="346"/>
        <end position="363"/>
    </location>
</feature>
<dbReference type="KEGG" id="rain:Rai3103_04925"/>
<feature type="transmembrane region" description="Helical" evidence="1">
    <location>
        <begin position="197"/>
        <end position="219"/>
    </location>
</feature>
<accession>A0A5Q2FFQ1</accession>
<evidence type="ECO:0000313" key="3">
    <source>
        <dbReference type="Proteomes" id="UP000386847"/>
    </source>
</evidence>
<evidence type="ECO:0008006" key="4">
    <source>
        <dbReference type="Google" id="ProtNLM"/>
    </source>
</evidence>
<keyword evidence="1" id="KW-0472">Membrane</keyword>
<feature type="transmembrane region" description="Helical" evidence="1">
    <location>
        <begin position="33"/>
        <end position="55"/>
    </location>
</feature>
<dbReference type="EMBL" id="CP045725">
    <property type="protein sequence ID" value="QGF23116.1"/>
    <property type="molecule type" value="Genomic_DNA"/>
</dbReference>
<dbReference type="Proteomes" id="UP000386847">
    <property type="component" value="Chromosome"/>
</dbReference>
<keyword evidence="3" id="KW-1185">Reference proteome</keyword>
<evidence type="ECO:0000256" key="1">
    <source>
        <dbReference type="SAM" id="Phobius"/>
    </source>
</evidence>
<feature type="transmembrane region" description="Helical" evidence="1">
    <location>
        <begin position="322"/>
        <end position="339"/>
    </location>
</feature>
<organism evidence="2 3">
    <name type="scientific">Raineyella fluvialis</name>
    <dbReference type="NCBI Taxonomy" id="2662261"/>
    <lineage>
        <taxon>Bacteria</taxon>
        <taxon>Bacillati</taxon>
        <taxon>Actinomycetota</taxon>
        <taxon>Actinomycetes</taxon>
        <taxon>Propionibacteriales</taxon>
        <taxon>Propionibacteriaceae</taxon>
        <taxon>Raineyella</taxon>
    </lineage>
</organism>
<feature type="transmembrane region" description="Helical" evidence="1">
    <location>
        <begin position="375"/>
        <end position="397"/>
    </location>
</feature>